<proteinExistence type="evidence at transcript level"/>
<feature type="non-terminal residue" evidence="1">
    <location>
        <position position="1"/>
    </location>
</feature>
<name>H5ZW39_KRYMA</name>
<evidence type="ECO:0000313" key="1">
    <source>
        <dbReference type="EMBL" id="AEA03571.1"/>
    </source>
</evidence>
<organism evidence="1">
    <name type="scientific">Kryptolebias marmoratus</name>
    <name type="common">Mangrove killifish</name>
    <name type="synonym">Rivulus marmoratus</name>
    <dbReference type="NCBI Taxonomy" id="37003"/>
    <lineage>
        <taxon>Eukaryota</taxon>
        <taxon>Metazoa</taxon>
        <taxon>Chordata</taxon>
        <taxon>Craniata</taxon>
        <taxon>Vertebrata</taxon>
        <taxon>Euteleostomi</taxon>
        <taxon>Actinopterygii</taxon>
        <taxon>Neopterygii</taxon>
        <taxon>Teleostei</taxon>
        <taxon>Neoteleostei</taxon>
        <taxon>Acanthomorphata</taxon>
        <taxon>Ovalentaria</taxon>
        <taxon>Atherinomorphae</taxon>
        <taxon>Cyprinodontiformes</taxon>
        <taxon>Rivulidae</taxon>
        <taxon>Kryptolebias</taxon>
    </lineage>
</organism>
<reference evidence="1" key="1">
    <citation type="submission" date="2011-01" db="EMBL/GenBank/DDBJ databases">
        <authorList>
            <person name="Rhee J.-S."/>
            <person name="Kim B.-M."/>
            <person name="Lee J.-S."/>
        </authorList>
    </citation>
    <scope>NUCLEOTIDE SEQUENCE</scope>
</reference>
<dbReference type="AlphaFoldDB" id="H5ZW39"/>
<feature type="non-terminal residue" evidence="1">
    <location>
        <position position="54"/>
    </location>
</feature>
<dbReference type="EMBL" id="JF272463">
    <property type="protein sequence ID" value="AEA03571.1"/>
    <property type="molecule type" value="mRNA"/>
</dbReference>
<protein>
    <submittedName>
        <fullName evidence="1">Complement component C3-2</fullName>
    </submittedName>
</protein>
<accession>H5ZW39</accession>
<sequence length="54" mass="6237">VNVLCPLSIGSPSSPHTTRVDYHWDIVSWTVIRIHHFNRNVKGHPWFEIILGGF</sequence>